<dbReference type="RefSeq" id="XP_018273802.1">
    <property type="nucleotide sequence ID" value="XM_018415908.1"/>
</dbReference>
<proteinExistence type="predicted"/>
<keyword evidence="3" id="KW-1185">Reference proteome</keyword>
<dbReference type="AlphaFoldDB" id="A0A194SAK4"/>
<evidence type="ECO:0000256" key="1">
    <source>
        <dbReference type="SAM" id="MobiDB-lite"/>
    </source>
</evidence>
<dbReference type="STRING" id="578459.A0A194SAK4"/>
<organism evidence="2 3">
    <name type="scientific">Rhodotorula graminis (strain WP1)</name>
    <dbReference type="NCBI Taxonomy" id="578459"/>
    <lineage>
        <taxon>Eukaryota</taxon>
        <taxon>Fungi</taxon>
        <taxon>Dikarya</taxon>
        <taxon>Basidiomycota</taxon>
        <taxon>Pucciniomycotina</taxon>
        <taxon>Microbotryomycetes</taxon>
        <taxon>Sporidiobolales</taxon>
        <taxon>Sporidiobolaceae</taxon>
        <taxon>Rhodotorula</taxon>
    </lineage>
</organism>
<dbReference type="Proteomes" id="UP000053890">
    <property type="component" value="Unassembled WGS sequence"/>
</dbReference>
<feature type="non-terminal residue" evidence="2">
    <location>
        <position position="1"/>
    </location>
</feature>
<accession>A0A194SAK4</accession>
<protein>
    <submittedName>
        <fullName evidence="2">Uncharacterized protein</fullName>
    </submittedName>
</protein>
<reference evidence="2 3" key="1">
    <citation type="journal article" date="2015" name="Front. Microbiol.">
        <title>Genome sequence of the plant growth promoting endophytic yeast Rhodotorula graminis WP1.</title>
        <authorList>
            <person name="Firrincieli A."/>
            <person name="Otillar R."/>
            <person name="Salamov A."/>
            <person name="Schmutz J."/>
            <person name="Khan Z."/>
            <person name="Redman R.S."/>
            <person name="Fleck N.D."/>
            <person name="Lindquist E."/>
            <person name="Grigoriev I.V."/>
            <person name="Doty S.L."/>
        </authorList>
    </citation>
    <scope>NUCLEOTIDE SEQUENCE [LARGE SCALE GENOMIC DNA]</scope>
    <source>
        <strain evidence="2 3">WP1</strain>
    </source>
</reference>
<feature type="region of interest" description="Disordered" evidence="1">
    <location>
        <begin position="1"/>
        <end position="20"/>
    </location>
</feature>
<dbReference type="GeneID" id="28976356"/>
<name>A0A194SAK4_RHOGW</name>
<dbReference type="EMBL" id="KQ474074">
    <property type="protein sequence ID" value="KPV77753.1"/>
    <property type="molecule type" value="Genomic_DNA"/>
</dbReference>
<sequence>DAARRTAGSAEDDEHDEPPYARLTRAATTAHLASLAQREPERLSALITLVGERQRAGGPGAAERGLAELEEAWAAVLALDEGSGAVEEDGRRRLRAREARVVGLVGAQSEGAPIEDLLVELEQVALRYFALSLPLDAQRVLLTAAKLADHLAASSTSSADPPAPSPWTTKRDALAQQWLALERGGGAHEEKPAERERAERVGRVVALVGRAVEVANR</sequence>
<evidence type="ECO:0000313" key="3">
    <source>
        <dbReference type="Proteomes" id="UP000053890"/>
    </source>
</evidence>
<gene>
    <name evidence="2" type="ORF">RHOBADRAFT_51568</name>
</gene>
<evidence type="ECO:0000313" key="2">
    <source>
        <dbReference type="EMBL" id="KPV77753.1"/>
    </source>
</evidence>